<dbReference type="AlphaFoldDB" id="A0A6J7XUV8"/>
<proteinExistence type="predicted"/>
<dbReference type="EMBL" id="CAFBSG010000022">
    <property type="protein sequence ID" value="CAB5240963.1"/>
    <property type="molecule type" value="Genomic_DNA"/>
</dbReference>
<sequence length="186" mass="18843">MNKRQSVFGILLVTLVALVGPKASVASASIVALASHSTIVSTSSAKWSVAAISSIAAPVVNPGVALNFTPSDKKGTFFYLYNFGNVSTTSAEITQTITGTGSVTISMCTGALWNGASGNCGIGGTETTLMVTTNANSPQVLSSASFALPISSSMQLKAVASTPSISSNISVKISRSMVRSALITNS</sequence>
<evidence type="ECO:0000313" key="1">
    <source>
        <dbReference type="EMBL" id="CAB5240963.1"/>
    </source>
</evidence>
<accession>A0A6J7XUV8</accession>
<protein>
    <submittedName>
        <fullName evidence="1">Unannotated protein</fullName>
    </submittedName>
</protein>
<name>A0A6J7XUV8_9ZZZZ</name>
<organism evidence="1">
    <name type="scientific">freshwater metagenome</name>
    <dbReference type="NCBI Taxonomy" id="449393"/>
    <lineage>
        <taxon>unclassified sequences</taxon>
        <taxon>metagenomes</taxon>
        <taxon>ecological metagenomes</taxon>
    </lineage>
</organism>
<gene>
    <name evidence="1" type="ORF">UFOPK3554_01155</name>
</gene>
<reference evidence="1" key="1">
    <citation type="submission" date="2020-05" db="EMBL/GenBank/DDBJ databases">
        <authorList>
            <person name="Chiriac C."/>
            <person name="Salcher M."/>
            <person name="Ghai R."/>
            <person name="Kavagutti S V."/>
        </authorList>
    </citation>
    <scope>NUCLEOTIDE SEQUENCE</scope>
</reference>